<dbReference type="KEGG" id="mgot:MgSA37_03713"/>
<dbReference type="InterPro" id="IPR028973">
    <property type="entry name" value="PhnB-like"/>
</dbReference>
<dbReference type="Pfam" id="PF06983">
    <property type="entry name" value="3-dmu-9_3-mt"/>
    <property type="match status" value="1"/>
</dbReference>
<dbReference type="EMBL" id="AP017313">
    <property type="protein sequence ID" value="BAU55524.1"/>
    <property type="molecule type" value="Genomic_DNA"/>
</dbReference>
<keyword evidence="2" id="KW-1185">Reference proteome</keyword>
<dbReference type="AlphaFoldDB" id="A0A0X8X8V5"/>
<dbReference type="PANTHER" id="PTHR33990">
    <property type="entry name" value="PROTEIN YJDN-RELATED"/>
    <property type="match status" value="1"/>
</dbReference>
<evidence type="ECO:0000313" key="1">
    <source>
        <dbReference type="EMBL" id="BAU55524.1"/>
    </source>
</evidence>
<dbReference type="RefSeq" id="WP_096353885.1">
    <property type="nucleotide sequence ID" value="NZ_AP017313.1"/>
</dbReference>
<dbReference type="InterPro" id="IPR029068">
    <property type="entry name" value="Glyas_Bleomycin-R_OHBP_Dase"/>
</dbReference>
<protein>
    <submittedName>
        <fullName evidence="1">Uncharacterized protein</fullName>
    </submittedName>
</protein>
<gene>
    <name evidence="1" type="ORF">MgSA37_03713</name>
</gene>
<dbReference type="OrthoDB" id="9795306at2"/>
<evidence type="ECO:0000313" key="2">
    <source>
        <dbReference type="Proteomes" id="UP000218263"/>
    </source>
</evidence>
<proteinExistence type="predicted"/>
<reference evidence="1 2" key="1">
    <citation type="submission" date="2015-12" db="EMBL/GenBank/DDBJ databases">
        <title>Genome sequence of Mucilaginibacter gotjawali.</title>
        <authorList>
            <person name="Lee J.S."/>
            <person name="Lee K.C."/>
            <person name="Kim K.K."/>
            <person name="Lee B.W."/>
        </authorList>
    </citation>
    <scope>NUCLEOTIDE SEQUENCE [LARGE SCALE GENOMIC DNA]</scope>
    <source>
        <strain evidence="1 2">SA3-7</strain>
    </source>
</reference>
<dbReference type="CDD" id="cd06588">
    <property type="entry name" value="PhnB_like"/>
    <property type="match status" value="1"/>
</dbReference>
<dbReference type="SUPFAM" id="SSF54593">
    <property type="entry name" value="Glyoxalase/Bleomycin resistance protein/Dihydroxybiphenyl dioxygenase"/>
    <property type="match status" value="1"/>
</dbReference>
<name>A0A0X8X8V5_9SPHI</name>
<sequence length="135" mass="14890">MKLIPYLNFDGNTEEVMNTYARIFEGTVHDVSRFGDTNPDMPESHKNGIMHARLTFGDNMLMFSDGMPGHKVNHGDGISLSIGLNDEAKAVSVFDQLSEGGIVTMPMAKQFWGALFGMVTDKFGIHWMINCEAGS</sequence>
<dbReference type="PANTHER" id="PTHR33990:SF1">
    <property type="entry name" value="PROTEIN YJDN"/>
    <property type="match status" value="1"/>
</dbReference>
<dbReference type="Proteomes" id="UP000218263">
    <property type="component" value="Chromosome"/>
</dbReference>
<accession>A0A0X8X8V5</accession>
<dbReference type="Gene3D" id="3.10.180.10">
    <property type="entry name" value="2,3-Dihydroxybiphenyl 1,2-Dioxygenase, domain 1"/>
    <property type="match status" value="1"/>
</dbReference>
<organism evidence="1 2">
    <name type="scientific">Mucilaginibacter gotjawali</name>
    <dbReference type="NCBI Taxonomy" id="1550579"/>
    <lineage>
        <taxon>Bacteria</taxon>
        <taxon>Pseudomonadati</taxon>
        <taxon>Bacteroidota</taxon>
        <taxon>Sphingobacteriia</taxon>
        <taxon>Sphingobacteriales</taxon>
        <taxon>Sphingobacteriaceae</taxon>
        <taxon>Mucilaginibacter</taxon>
    </lineage>
</organism>